<dbReference type="InterPro" id="IPR029066">
    <property type="entry name" value="PLP-binding_barrel"/>
</dbReference>
<sequence>MLTIDLDALADNWRTLSRLCAPARCAAVVKADAYGLGATPVVRCLLNAGCREFFVSLLDEGVRLRESVADAWPRGAHLYVLHGTPGGAESDCLAYGFVPVLNTKGQVERWQALARRQGRPQPAALQVDTAMTRLGLPPSTLTRMLEAREGLSGVTTTLVMSQLINAHKPQHPANRRQLELFRRWRQRFPSAKGSLADSSGIFLGHDFHFDVVRAGTALYGVAPAAGMPTPMRQVVQVKARLLQCREVSTGEGTGDQGPWRATRPTRLATLSLGPVGDYLGGEPQGRLRVAGRALPLVSRPSQHTAVVDATEMDAAHLAIGALLDLVDEVQDINAFAEATQTTAFDVLTSLGSHYRRQYQGKLPL</sequence>
<evidence type="ECO:0000256" key="3">
    <source>
        <dbReference type="ARBA" id="ARBA00023235"/>
    </source>
</evidence>
<dbReference type="RefSeq" id="WP_233372008.1">
    <property type="nucleotide sequence ID" value="NZ_JAJTWU010000004.1"/>
</dbReference>
<gene>
    <name evidence="5" type="ORF">LXT13_11170</name>
</gene>
<comment type="caution">
    <text evidence="5">The sequence shown here is derived from an EMBL/GenBank/DDBJ whole genome shotgun (WGS) entry which is preliminary data.</text>
</comment>
<keyword evidence="3" id="KW-0413">Isomerase</keyword>
<evidence type="ECO:0000256" key="2">
    <source>
        <dbReference type="ARBA" id="ARBA00022898"/>
    </source>
</evidence>
<dbReference type="InterPro" id="IPR020622">
    <property type="entry name" value="Ala_racemase_pyridoxalP-BS"/>
</dbReference>
<dbReference type="EMBL" id="JAJTWU010000004">
    <property type="protein sequence ID" value="MCE4554985.1"/>
    <property type="molecule type" value="Genomic_DNA"/>
</dbReference>
<dbReference type="PANTHER" id="PTHR30511">
    <property type="entry name" value="ALANINE RACEMASE"/>
    <property type="match status" value="1"/>
</dbReference>
<name>A0ABS8XZZ5_9BURK</name>
<protein>
    <submittedName>
        <fullName evidence="5">Alanine racemase</fullName>
    </submittedName>
</protein>
<evidence type="ECO:0000313" key="6">
    <source>
        <dbReference type="Proteomes" id="UP001200741"/>
    </source>
</evidence>
<comment type="cofactor">
    <cofactor evidence="1">
        <name>pyridoxal 5'-phosphate</name>
        <dbReference type="ChEBI" id="CHEBI:597326"/>
    </cofactor>
</comment>
<dbReference type="InterPro" id="IPR011079">
    <property type="entry name" value="Ala_racemase_C"/>
</dbReference>
<dbReference type="PRINTS" id="PR00992">
    <property type="entry name" value="ALARACEMASE"/>
</dbReference>
<organism evidence="5 6">
    <name type="scientific">Pelomonas cellulosilytica</name>
    <dbReference type="NCBI Taxonomy" id="2906762"/>
    <lineage>
        <taxon>Bacteria</taxon>
        <taxon>Pseudomonadati</taxon>
        <taxon>Pseudomonadota</taxon>
        <taxon>Betaproteobacteria</taxon>
        <taxon>Burkholderiales</taxon>
        <taxon>Sphaerotilaceae</taxon>
        <taxon>Roseateles</taxon>
    </lineage>
</organism>
<evidence type="ECO:0000256" key="1">
    <source>
        <dbReference type="ARBA" id="ARBA00001933"/>
    </source>
</evidence>
<reference evidence="5 6" key="1">
    <citation type="submission" date="2021-12" db="EMBL/GenBank/DDBJ databases">
        <title>Genome seq of P8.</title>
        <authorList>
            <person name="Seo T."/>
        </authorList>
    </citation>
    <scope>NUCLEOTIDE SEQUENCE [LARGE SCALE GENOMIC DNA]</scope>
    <source>
        <strain evidence="5 6">P8</strain>
    </source>
</reference>
<dbReference type="PROSITE" id="PS00395">
    <property type="entry name" value="ALANINE_RACEMASE"/>
    <property type="match status" value="1"/>
</dbReference>
<dbReference type="CDD" id="cd00430">
    <property type="entry name" value="PLPDE_III_AR"/>
    <property type="match status" value="1"/>
</dbReference>
<dbReference type="InterPro" id="IPR009006">
    <property type="entry name" value="Ala_racemase/Decarboxylase_C"/>
</dbReference>
<dbReference type="Gene3D" id="3.20.20.10">
    <property type="entry name" value="Alanine racemase"/>
    <property type="match status" value="1"/>
</dbReference>
<dbReference type="InterPro" id="IPR001608">
    <property type="entry name" value="Ala_racemase_N"/>
</dbReference>
<dbReference type="SMART" id="SM01005">
    <property type="entry name" value="Ala_racemase_C"/>
    <property type="match status" value="1"/>
</dbReference>
<dbReference type="Proteomes" id="UP001200741">
    <property type="component" value="Unassembled WGS sequence"/>
</dbReference>
<dbReference type="Pfam" id="PF01168">
    <property type="entry name" value="Ala_racemase_N"/>
    <property type="match status" value="1"/>
</dbReference>
<dbReference type="SUPFAM" id="SSF51419">
    <property type="entry name" value="PLP-binding barrel"/>
    <property type="match status" value="1"/>
</dbReference>
<keyword evidence="2" id="KW-0663">Pyridoxal phosphate</keyword>
<evidence type="ECO:0000259" key="4">
    <source>
        <dbReference type="SMART" id="SM01005"/>
    </source>
</evidence>
<accession>A0ABS8XZZ5</accession>
<dbReference type="PANTHER" id="PTHR30511:SF0">
    <property type="entry name" value="ALANINE RACEMASE, CATABOLIC-RELATED"/>
    <property type="match status" value="1"/>
</dbReference>
<keyword evidence="6" id="KW-1185">Reference proteome</keyword>
<feature type="domain" description="Alanine racemase C-terminal" evidence="4">
    <location>
        <begin position="234"/>
        <end position="359"/>
    </location>
</feature>
<dbReference type="Pfam" id="PF00842">
    <property type="entry name" value="Ala_racemase_C"/>
    <property type="match status" value="1"/>
</dbReference>
<dbReference type="SUPFAM" id="SSF50621">
    <property type="entry name" value="Alanine racemase C-terminal domain-like"/>
    <property type="match status" value="1"/>
</dbReference>
<evidence type="ECO:0000313" key="5">
    <source>
        <dbReference type="EMBL" id="MCE4554985.1"/>
    </source>
</evidence>
<dbReference type="Gene3D" id="2.40.37.10">
    <property type="entry name" value="Lyase, Ornithine Decarboxylase, Chain A, domain 1"/>
    <property type="match status" value="1"/>
</dbReference>
<dbReference type="InterPro" id="IPR000821">
    <property type="entry name" value="Ala_racemase"/>
</dbReference>
<proteinExistence type="predicted"/>